<comment type="cofactor">
    <cofactor evidence="1">
        <name>Mg(2+)</name>
        <dbReference type="ChEBI" id="CHEBI:18420"/>
    </cofactor>
</comment>
<dbReference type="PANTHER" id="PTHR12358:SF106">
    <property type="entry name" value="LIPID KINASE YEGS"/>
    <property type="match status" value="1"/>
</dbReference>
<evidence type="ECO:0000256" key="3">
    <source>
        <dbReference type="ARBA" id="ARBA00022516"/>
    </source>
</evidence>
<dbReference type="InterPro" id="IPR017438">
    <property type="entry name" value="ATP-NAD_kinase_N"/>
</dbReference>
<protein>
    <submittedName>
        <fullName evidence="14">Transcription regulator [contains diacylglycerol kinase catalytic domain]</fullName>
    </submittedName>
</protein>
<dbReference type="eggNOG" id="COG1597">
    <property type="taxonomic scope" value="Bacteria"/>
</dbReference>
<dbReference type="Gene3D" id="2.60.200.40">
    <property type="match status" value="1"/>
</dbReference>
<proteinExistence type="inferred from homology"/>
<dbReference type="AlphaFoldDB" id="I7K5G4"/>
<keyword evidence="6" id="KW-0547">Nucleotide-binding</keyword>
<evidence type="ECO:0000256" key="4">
    <source>
        <dbReference type="ARBA" id="ARBA00022679"/>
    </source>
</evidence>
<dbReference type="Pfam" id="PF00781">
    <property type="entry name" value="DAGK_cat"/>
    <property type="match status" value="1"/>
</dbReference>
<dbReference type="InterPro" id="IPR045540">
    <property type="entry name" value="YegS/DAGK_C"/>
</dbReference>
<evidence type="ECO:0000256" key="10">
    <source>
        <dbReference type="ARBA" id="ARBA00023098"/>
    </source>
</evidence>
<keyword evidence="15" id="KW-1185">Reference proteome</keyword>
<dbReference type="GO" id="GO:0005524">
    <property type="term" value="F:ATP binding"/>
    <property type="evidence" value="ECO:0007669"/>
    <property type="project" value="UniProtKB-KW"/>
</dbReference>
<dbReference type="RefSeq" id="WP_008908070.1">
    <property type="nucleotide sequence ID" value="NZ_CAKP01000032.1"/>
</dbReference>
<dbReference type="PROSITE" id="PS50146">
    <property type="entry name" value="DAGK"/>
    <property type="match status" value="1"/>
</dbReference>
<dbReference type="GO" id="GO:0004143">
    <property type="term" value="F:ATP-dependent diacylglycerol kinase activity"/>
    <property type="evidence" value="ECO:0007669"/>
    <property type="project" value="TreeGrafter"/>
</dbReference>
<dbReference type="PANTHER" id="PTHR12358">
    <property type="entry name" value="SPHINGOSINE KINASE"/>
    <property type="match status" value="1"/>
</dbReference>
<keyword evidence="12" id="KW-1208">Phospholipid metabolism</keyword>
<dbReference type="InterPro" id="IPR005218">
    <property type="entry name" value="Diacylglycerol/lipid_kinase"/>
</dbReference>
<evidence type="ECO:0000256" key="1">
    <source>
        <dbReference type="ARBA" id="ARBA00001946"/>
    </source>
</evidence>
<dbReference type="InterPro" id="IPR001206">
    <property type="entry name" value="Diacylglycerol_kinase_cat_dom"/>
</dbReference>
<keyword evidence="11" id="KW-0594">Phospholipid biosynthesis</keyword>
<dbReference type="InterPro" id="IPR016064">
    <property type="entry name" value="NAD/diacylglycerol_kinase_sf"/>
</dbReference>
<dbReference type="Gene3D" id="3.40.50.10330">
    <property type="entry name" value="Probable inorganic polyphosphate/atp-NAD kinase, domain 1"/>
    <property type="match status" value="1"/>
</dbReference>
<accession>I7K5G4</accession>
<keyword evidence="4" id="KW-0808">Transferase</keyword>
<dbReference type="GO" id="GO:0046872">
    <property type="term" value="F:metal ion binding"/>
    <property type="evidence" value="ECO:0007669"/>
    <property type="project" value="UniProtKB-KW"/>
</dbReference>
<evidence type="ECO:0000259" key="13">
    <source>
        <dbReference type="PROSITE" id="PS50146"/>
    </source>
</evidence>
<dbReference type="GO" id="GO:0008654">
    <property type="term" value="P:phospholipid biosynthetic process"/>
    <property type="evidence" value="ECO:0007669"/>
    <property type="project" value="UniProtKB-KW"/>
</dbReference>
<keyword evidence="3" id="KW-0444">Lipid biosynthesis</keyword>
<feature type="domain" description="DAGKc" evidence="13">
    <location>
        <begin position="1"/>
        <end position="129"/>
    </location>
</feature>
<keyword evidence="10" id="KW-0443">Lipid metabolism</keyword>
<dbReference type="SUPFAM" id="SSF111331">
    <property type="entry name" value="NAD kinase/diacylglycerol kinase-like"/>
    <property type="match status" value="1"/>
</dbReference>
<evidence type="ECO:0000256" key="11">
    <source>
        <dbReference type="ARBA" id="ARBA00023209"/>
    </source>
</evidence>
<dbReference type="SMART" id="SM00046">
    <property type="entry name" value="DAGKc"/>
    <property type="match status" value="1"/>
</dbReference>
<dbReference type="InterPro" id="IPR050187">
    <property type="entry name" value="Lipid_Phosphate_FormReg"/>
</dbReference>
<reference evidence="14 15" key="1">
    <citation type="journal article" date="2011" name="J. Bacteriol.">
        <title>Draft genome sequence of Caloramator australicus strain RC3T, a thermoanaerobe from the Great Artesian Basin of Australia.</title>
        <authorList>
            <person name="Ogg C.D."/>
            <person name="Patel B.K.C."/>
        </authorList>
    </citation>
    <scope>NUCLEOTIDE SEQUENCE [LARGE SCALE GENOMIC DNA]</scope>
    <source>
        <strain evidence="14 15">RC3</strain>
    </source>
</reference>
<keyword evidence="5" id="KW-0479">Metal-binding</keyword>
<evidence type="ECO:0000256" key="5">
    <source>
        <dbReference type="ARBA" id="ARBA00022723"/>
    </source>
</evidence>
<name>I7K5G4_9CLOT</name>
<evidence type="ECO:0000256" key="6">
    <source>
        <dbReference type="ARBA" id="ARBA00022741"/>
    </source>
</evidence>
<evidence type="ECO:0000256" key="8">
    <source>
        <dbReference type="ARBA" id="ARBA00022840"/>
    </source>
</evidence>
<keyword evidence="9" id="KW-0460">Magnesium</keyword>
<organism evidence="14 15">
    <name type="scientific">Caloramator australicus RC3</name>
    <dbReference type="NCBI Taxonomy" id="857293"/>
    <lineage>
        <taxon>Bacteria</taxon>
        <taxon>Bacillati</taxon>
        <taxon>Bacillota</taxon>
        <taxon>Clostridia</taxon>
        <taxon>Eubacteriales</taxon>
        <taxon>Clostridiaceae</taxon>
        <taxon>Caloramator</taxon>
    </lineage>
</organism>
<dbReference type="EMBL" id="CAKP01000032">
    <property type="protein sequence ID" value="CCJ32794.1"/>
    <property type="molecule type" value="Genomic_DNA"/>
</dbReference>
<dbReference type="Proteomes" id="UP000007652">
    <property type="component" value="Unassembled WGS sequence"/>
</dbReference>
<gene>
    <name evidence="14" type="ORF">CAAU_0710</name>
</gene>
<dbReference type="GO" id="GO:0005886">
    <property type="term" value="C:plasma membrane"/>
    <property type="evidence" value="ECO:0007669"/>
    <property type="project" value="TreeGrafter"/>
</dbReference>
<evidence type="ECO:0000256" key="12">
    <source>
        <dbReference type="ARBA" id="ARBA00023264"/>
    </source>
</evidence>
<comment type="similarity">
    <text evidence="2">Belongs to the diacylglycerol/lipid kinase family.</text>
</comment>
<evidence type="ECO:0000256" key="2">
    <source>
        <dbReference type="ARBA" id="ARBA00005983"/>
    </source>
</evidence>
<dbReference type="NCBIfam" id="TIGR00147">
    <property type="entry name" value="YegS/Rv2252/BmrU family lipid kinase"/>
    <property type="match status" value="1"/>
</dbReference>
<dbReference type="NCBIfam" id="NF009605">
    <property type="entry name" value="PRK13059.1"/>
    <property type="match status" value="1"/>
</dbReference>
<evidence type="ECO:0000256" key="9">
    <source>
        <dbReference type="ARBA" id="ARBA00022842"/>
    </source>
</evidence>
<keyword evidence="7 14" id="KW-0418">Kinase</keyword>
<sequence length="291" mass="32375">MQRAFLIYNPYSGNRSFRLKIDQVVHKLQLGGYIVTPYRTLSIENIYEGIKFANEHDIIIVSGGDGTINHVINAMIQHNINKPLGIIPSGTANDFASHLGIGRKITDACEAIVRGNLTKFDLGKINDRYFINVAAAGLLTDVSQKIDINLKNTLGKVAYYLKGIEQLPNFRAIPIKITTEDKIIEEKIFLFVILNGSSAGGFKLAPDATANDGYLNLIAVKQCNLVELLNLFIKMLKGEHLDSNNIIYLRGKNFKIECSDDIETDIDGERGPNFPLDVRVSDKTISIFTPY</sequence>
<evidence type="ECO:0000313" key="14">
    <source>
        <dbReference type="EMBL" id="CCJ32794.1"/>
    </source>
</evidence>
<evidence type="ECO:0000256" key="7">
    <source>
        <dbReference type="ARBA" id="ARBA00022777"/>
    </source>
</evidence>
<evidence type="ECO:0000313" key="15">
    <source>
        <dbReference type="Proteomes" id="UP000007652"/>
    </source>
</evidence>
<keyword evidence="8" id="KW-0067">ATP-binding</keyword>
<dbReference type="Pfam" id="PF19279">
    <property type="entry name" value="YegS_C"/>
    <property type="match status" value="1"/>
</dbReference>
<dbReference type="OrthoDB" id="142078at2"/>
<dbReference type="STRING" id="857293.CAAU_0710"/>
<comment type="caution">
    <text evidence="14">The sequence shown here is derived from an EMBL/GenBank/DDBJ whole genome shotgun (WGS) entry which is preliminary data.</text>
</comment>